<keyword evidence="2 5" id="KW-0812">Transmembrane</keyword>
<dbReference type="PRINTS" id="PR00626">
    <property type="entry name" value="CALRETICULIN"/>
</dbReference>
<evidence type="ECO:0008006" key="9">
    <source>
        <dbReference type="Google" id="ProtNLM"/>
    </source>
</evidence>
<gene>
    <name evidence="7" type="ORF">GIB67_026448</name>
</gene>
<name>A0A7J7P6I7_9MAGN</name>
<accession>A0A7J7P6I7</accession>
<dbReference type="Pfam" id="PF00262">
    <property type="entry name" value="Calreticulin"/>
    <property type="match status" value="1"/>
</dbReference>
<comment type="subcellular location">
    <subcellularLocation>
        <location evidence="1">Endoplasmic reticulum membrane</location>
        <topology evidence="1">Single-pass membrane protein</topology>
    </subcellularLocation>
</comment>
<feature type="region of interest" description="Disordered" evidence="6">
    <location>
        <begin position="145"/>
        <end position="174"/>
    </location>
</feature>
<proteinExistence type="inferred from homology"/>
<evidence type="ECO:0000256" key="1">
    <source>
        <dbReference type="ARBA" id="ARBA00004389"/>
    </source>
</evidence>
<evidence type="ECO:0000256" key="4">
    <source>
        <dbReference type="ARBA" id="ARBA00023136"/>
    </source>
</evidence>
<dbReference type="GO" id="GO:0005789">
    <property type="term" value="C:endoplasmic reticulum membrane"/>
    <property type="evidence" value="ECO:0007669"/>
    <property type="project" value="UniProtKB-SubCell"/>
</dbReference>
<feature type="compositionally biased region" description="Basic residues" evidence="6">
    <location>
        <begin position="354"/>
        <end position="363"/>
    </location>
</feature>
<dbReference type="Gene3D" id="2.10.250.10">
    <property type="entry name" value="Calreticulin/calnexin, P domain"/>
    <property type="match status" value="1"/>
</dbReference>
<keyword evidence="3 5" id="KW-1133">Transmembrane helix</keyword>
<dbReference type="PANTHER" id="PTHR11073:SF1">
    <property type="entry name" value="CALNEXIN 14D-RELATED"/>
    <property type="match status" value="1"/>
</dbReference>
<feature type="transmembrane region" description="Helical" evidence="5">
    <location>
        <begin position="293"/>
        <end position="312"/>
    </location>
</feature>
<reference evidence="7 8" key="1">
    <citation type="journal article" date="2020" name="IScience">
        <title>Genome Sequencing of the Endangered Kingdonia uniflora (Circaeasteraceae, Ranunculales) Reveals Potential Mechanisms of Evolutionary Specialization.</title>
        <authorList>
            <person name="Sun Y."/>
            <person name="Deng T."/>
            <person name="Zhang A."/>
            <person name="Moore M.J."/>
            <person name="Landis J.B."/>
            <person name="Lin N."/>
            <person name="Zhang H."/>
            <person name="Zhang X."/>
            <person name="Huang J."/>
            <person name="Zhang X."/>
            <person name="Sun H."/>
            <person name="Wang H."/>
        </authorList>
    </citation>
    <scope>NUCLEOTIDE SEQUENCE [LARGE SCALE GENOMIC DNA]</scope>
    <source>
        <strain evidence="7">TB1705</strain>
        <tissue evidence="7">Leaf</tissue>
    </source>
</reference>
<dbReference type="GO" id="GO:0036503">
    <property type="term" value="P:ERAD pathway"/>
    <property type="evidence" value="ECO:0007669"/>
    <property type="project" value="TreeGrafter"/>
</dbReference>
<comment type="caution">
    <text evidence="7">The sequence shown here is derived from an EMBL/GenBank/DDBJ whole genome shotgun (WGS) entry which is preliminary data.</text>
</comment>
<dbReference type="AlphaFoldDB" id="A0A7J7P6I7"/>
<evidence type="ECO:0000256" key="2">
    <source>
        <dbReference type="ARBA" id="ARBA00022692"/>
    </source>
</evidence>
<feature type="region of interest" description="Disordered" evidence="6">
    <location>
        <begin position="102"/>
        <end position="129"/>
    </location>
</feature>
<dbReference type="GO" id="GO:0006457">
    <property type="term" value="P:protein folding"/>
    <property type="evidence" value="ECO:0007669"/>
    <property type="project" value="InterPro"/>
</dbReference>
<dbReference type="GO" id="GO:0005509">
    <property type="term" value="F:calcium ion binding"/>
    <property type="evidence" value="ECO:0007669"/>
    <property type="project" value="InterPro"/>
</dbReference>
<keyword evidence="5" id="KW-0143">Chaperone</keyword>
<dbReference type="PANTHER" id="PTHR11073">
    <property type="entry name" value="CALRETICULIN AND CALNEXIN"/>
    <property type="match status" value="1"/>
</dbReference>
<keyword evidence="5" id="KW-0256">Endoplasmic reticulum</keyword>
<dbReference type="OrthoDB" id="1938156at2759"/>
<keyword evidence="8" id="KW-1185">Reference proteome</keyword>
<dbReference type="InterPro" id="IPR001580">
    <property type="entry name" value="Calret/calnex"/>
</dbReference>
<dbReference type="EMBL" id="JACGCM010000223">
    <property type="protein sequence ID" value="KAF6174960.1"/>
    <property type="molecule type" value="Genomic_DNA"/>
</dbReference>
<dbReference type="SUPFAM" id="SSF63887">
    <property type="entry name" value="P-domain of calnexin/calreticulin"/>
    <property type="match status" value="1"/>
</dbReference>
<evidence type="ECO:0000256" key="5">
    <source>
        <dbReference type="RuleBase" id="RU362126"/>
    </source>
</evidence>
<sequence length="363" mass="41041">MGSRGKDIPFEMQFLIVEGRDSRGQSEVYTVFLPILGDPDVEQFEGNHLVIVAAGPDPFDVITNVVMAVENHLQTFNHREKKKYFLSSEDFEPALILKKTIPIPDDKKPEDWDERAKIPDPEASKPDDWDEDALMEIKDAEAEKPEGWLNDKLEEIDDPEASKTEDWDDEEDGAWEPPMVNNPKCEAALGCACQVYLDVNAPLVCLFFFDNILIAADEKVVELYREATWKPKFEVENVKQKSEDEAAGISDRLAGFQKKVFDLLYKVADVPFLDAYKLQILDVIEKGEKQPNITIGVLIFTVILSIIHKILFGRKKPAKVVTEESKSTSKPSDTTDQGTSRAKEEEIDGVAAAPRRRNTKREN</sequence>
<dbReference type="GO" id="GO:0051082">
    <property type="term" value="F:unfolded protein binding"/>
    <property type="evidence" value="ECO:0007669"/>
    <property type="project" value="InterPro"/>
</dbReference>
<comment type="similarity">
    <text evidence="5">Belongs to the calreticulin family.</text>
</comment>
<dbReference type="Proteomes" id="UP000541444">
    <property type="component" value="Unassembled WGS sequence"/>
</dbReference>
<evidence type="ECO:0000256" key="3">
    <source>
        <dbReference type="ARBA" id="ARBA00022989"/>
    </source>
</evidence>
<evidence type="ECO:0000256" key="6">
    <source>
        <dbReference type="SAM" id="MobiDB-lite"/>
    </source>
</evidence>
<dbReference type="InterPro" id="IPR009033">
    <property type="entry name" value="Calreticulin/calnexin_P_dom_sf"/>
</dbReference>
<organism evidence="7 8">
    <name type="scientific">Kingdonia uniflora</name>
    <dbReference type="NCBI Taxonomy" id="39325"/>
    <lineage>
        <taxon>Eukaryota</taxon>
        <taxon>Viridiplantae</taxon>
        <taxon>Streptophyta</taxon>
        <taxon>Embryophyta</taxon>
        <taxon>Tracheophyta</taxon>
        <taxon>Spermatophyta</taxon>
        <taxon>Magnoliopsida</taxon>
        <taxon>Ranunculales</taxon>
        <taxon>Circaeasteraceae</taxon>
        <taxon>Kingdonia</taxon>
    </lineage>
</organism>
<protein>
    <recommendedName>
        <fullName evidence="9">Calnexin</fullName>
    </recommendedName>
</protein>
<feature type="compositionally biased region" description="Basic and acidic residues" evidence="6">
    <location>
        <begin position="104"/>
        <end position="127"/>
    </location>
</feature>
<evidence type="ECO:0000313" key="8">
    <source>
        <dbReference type="Proteomes" id="UP000541444"/>
    </source>
</evidence>
<evidence type="ECO:0000313" key="7">
    <source>
        <dbReference type="EMBL" id="KAF6174960.1"/>
    </source>
</evidence>
<feature type="region of interest" description="Disordered" evidence="6">
    <location>
        <begin position="319"/>
        <end position="363"/>
    </location>
</feature>
<keyword evidence="4 5" id="KW-0472">Membrane</keyword>